<dbReference type="GO" id="GO:0003824">
    <property type="term" value="F:catalytic activity"/>
    <property type="evidence" value="ECO:0007669"/>
    <property type="project" value="InterPro"/>
</dbReference>
<dbReference type="InterPro" id="IPR005303">
    <property type="entry name" value="MOCOS_middle"/>
</dbReference>
<dbReference type="InterPro" id="IPR011037">
    <property type="entry name" value="Pyrv_Knase-like_insert_dom_sf"/>
</dbReference>
<keyword evidence="1" id="KW-1133">Transmembrane helix</keyword>
<dbReference type="Proteomes" id="UP000317010">
    <property type="component" value="Unassembled WGS sequence"/>
</dbReference>
<dbReference type="GO" id="GO:0030151">
    <property type="term" value="F:molybdenum ion binding"/>
    <property type="evidence" value="ECO:0007669"/>
    <property type="project" value="InterPro"/>
</dbReference>
<keyword evidence="1" id="KW-0812">Transmembrane</keyword>
<name>A0A562TYL6_9SPHI</name>
<reference evidence="3 4" key="1">
    <citation type="submission" date="2019-07" db="EMBL/GenBank/DDBJ databases">
        <title>Genomic Encyclopedia of Archaeal and Bacterial Type Strains, Phase II (KMG-II): from individual species to whole genera.</title>
        <authorList>
            <person name="Goeker M."/>
        </authorList>
    </citation>
    <scope>NUCLEOTIDE SEQUENCE [LARGE SCALE GENOMIC DNA]</scope>
    <source>
        <strain evidence="3 4">ATCC BAA-1854</strain>
    </source>
</reference>
<dbReference type="PROSITE" id="PS51340">
    <property type="entry name" value="MOSC"/>
    <property type="match status" value="1"/>
</dbReference>
<dbReference type="Pfam" id="PF03473">
    <property type="entry name" value="MOSC"/>
    <property type="match status" value="1"/>
</dbReference>
<accession>A0A562TYL6</accession>
<dbReference type="InterPro" id="IPR005302">
    <property type="entry name" value="MoCF_Sase_C"/>
</dbReference>
<dbReference type="SUPFAM" id="SSF141673">
    <property type="entry name" value="MOSC N-terminal domain-like"/>
    <property type="match status" value="1"/>
</dbReference>
<comment type="caution">
    <text evidence="3">The sequence shown here is derived from an EMBL/GenBank/DDBJ whole genome shotgun (WGS) entry which is preliminary data.</text>
</comment>
<gene>
    <name evidence="3" type="ORF">JN11_03255</name>
</gene>
<organism evidence="3 4">
    <name type="scientific">Mucilaginibacter frigoritolerans</name>
    <dbReference type="NCBI Taxonomy" id="652788"/>
    <lineage>
        <taxon>Bacteria</taxon>
        <taxon>Pseudomonadati</taxon>
        <taxon>Bacteroidota</taxon>
        <taxon>Sphingobacteriia</taxon>
        <taxon>Sphingobacteriales</taxon>
        <taxon>Sphingobacteriaceae</taxon>
        <taxon>Mucilaginibacter</taxon>
    </lineage>
</organism>
<dbReference type="SUPFAM" id="SSF50800">
    <property type="entry name" value="PK beta-barrel domain-like"/>
    <property type="match status" value="1"/>
</dbReference>
<dbReference type="PANTHER" id="PTHR14237">
    <property type="entry name" value="MOLYBDOPTERIN COFACTOR SULFURASE MOSC"/>
    <property type="match status" value="1"/>
</dbReference>
<keyword evidence="4" id="KW-1185">Reference proteome</keyword>
<dbReference type="Pfam" id="PF03476">
    <property type="entry name" value="MOSC_N"/>
    <property type="match status" value="1"/>
</dbReference>
<evidence type="ECO:0000259" key="2">
    <source>
        <dbReference type="PROSITE" id="PS51340"/>
    </source>
</evidence>
<evidence type="ECO:0000256" key="1">
    <source>
        <dbReference type="SAM" id="Phobius"/>
    </source>
</evidence>
<dbReference type="PANTHER" id="PTHR14237:SF19">
    <property type="entry name" value="MITOCHONDRIAL AMIDOXIME REDUCING COMPONENT 1"/>
    <property type="match status" value="1"/>
</dbReference>
<keyword evidence="1" id="KW-0472">Membrane</keyword>
<evidence type="ECO:0000313" key="4">
    <source>
        <dbReference type="Proteomes" id="UP000317010"/>
    </source>
</evidence>
<feature type="transmembrane region" description="Helical" evidence="1">
    <location>
        <begin position="44"/>
        <end position="66"/>
    </location>
</feature>
<evidence type="ECO:0000313" key="3">
    <source>
        <dbReference type="EMBL" id="TWI98176.1"/>
    </source>
</evidence>
<dbReference type="AlphaFoldDB" id="A0A562TYL6"/>
<dbReference type="GO" id="GO:0030170">
    <property type="term" value="F:pyridoxal phosphate binding"/>
    <property type="evidence" value="ECO:0007669"/>
    <property type="project" value="InterPro"/>
</dbReference>
<protein>
    <recommendedName>
        <fullName evidence="2">MOSC domain-containing protein</fullName>
    </recommendedName>
</protein>
<sequence>MDHPTLLHNQIKQFGSLLLMLLQQTGRPAAGTRQSGRPATFLNLLYIFVFMANVLPILKVSGLYIYPIKSLPGISLQQARVTPKGFEHDRRWMLVDENNMFMSQREIPELTQLAVVIEESGLRITHKLSGDSILVPFNYPATNPTAQVTIWDDVCTAQFISDEVDEWFSKAIGIKCRLVYMPDDSMRIVDQLYAIEESITSFSDGYPFLLIGQASLNELNSRLAEPLPMDRFRPNIVFTDGEPFEEDLMGHFTIGDISFYGVKLCARCVMTTIDQEKGCKGKEPLKTLASYRLKNNKILFGQNLVHKGNGVVAINDQLTVTSKNVDERFIVEPVVKKRPVDIDKKLV</sequence>
<feature type="domain" description="MOSC" evidence="2">
    <location>
        <begin position="158"/>
        <end position="321"/>
    </location>
</feature>
<dbReference type="EMBL" id="VLLI01000009">
    <property type="protein sequence ID" value="TWI98176.1"/>
    <property type="molecule type" value="Genomic_DNA"/>
</dbReference>
<proteinExistence type="predicted"/>